<reference evidence="2" key="2">
    <citation type="journal article" date="2021" name="PeerJ">
        <title>Extensive microbial diversity within the chicken gut microbiome revealed by metagenomics and culture.</title>
        <authorList>
            <person name="Gilroy R."/>
            <person name="Ravi A."/>
            <person name="Getino M."/>
            <person name="Pursley I."/>
            <person name="Horton D.L."/>
            <person name="Alikhan N.F."/>
            <person name="Baker D."/>
            <person name="Gharbi K."/>
            <person name="Hall N."/>
            <person name="Watson M."/>
            <person name="Adriaenssens E.M."/>
            <person name="Foster-Nyarko E."/>
            <person name="Jarju S."/>
            <person name="Secka A."/>
            <person name="Antonio M."/>
            <person name="Oren A."/>
            <person name="Chaudhuri R.R."/>
            <person name="La Ragione R."/>
            <person name="Hildebrand F."/>
            <person name="Pallen M.J."/>
        </authorList>
    </citation>
    <scope>NUCLEOTIDE SEQUENCE</scope>
    <source>
        <strain evidence="2">F6-4510</strain>
    </source>
</reference>
<name>A0A9D9H0L1_9FIRM</name>
<dbReference type="EMBL" id="JADIMX010000038">
    <property type="protein sequence ID" value="MBO8434075.1"/>
    <property type="molecule type" value="Genomic_DNA"/>
</dbReference>
<organism evidence="2 3">
    <name type="scientific">Candidatus Fimicola merdigallinarum</name>
    <dbReference type="NCBI Taxonomy" id="2840819"/>
    <lineage>
        <taxon>Bacteria</taxon>
        <taxon>Bacillati</taxon>
        <taxon>Bacillota</taxon>
        <taxon>Clostridia</taxon>
        <taxon>Lachnospirales</taxon>
        <taxon>Lachnospiraceae</taxon>
        <taxon>Lachnospiraceae incertae sedis</taxon>
        <taxon>Candidatus Fimicola</taxon>
    </lineage>
</organism>
<dbReference type="Proteomes" id="UP000823611">
    <property type="component" value="Unassembled WGS sequence"/>
</dbReference>
<evidence type="ECO:0000256" key="1">
    <source>
        <dbReference type="SAM" id="Phobius"/>
    </source>
</evidence>
<dbReference type="InterPro" id="IPR019206">
    <property type="entry name" value="DUF2085_TM"/>
</dbReference>
<gene>
    <name evidence="2" type="ORF">IAC55_01970</name>
</gene>
<accession>A0A9D9H0L1</accession>
<protein>
    <submittedName>
        <fullName evidence="2">DUF2085 domain-containing protein</fullName>
    </submittedName>
</protein>
<reference evidence="2" key="1">
    <citation type="submission" date="2020-10" db="EMBL/GenBank/DDBJ databases">
        <authorList>
            <person name="Gilroy R."/>
        </authorList>
    </citation>
    <scope>NUCLEOTIDE SEQUENCE</scope>
    <source>
        <strain evidence="2">F6-4510</strain>
    </source>
</reference>
<keyword evidence="1" id="KW-0472">Membrane</keyword>
<comment type="caution">
    <text evidence="2">The sequence shown here is derived from an EMBL/GenBank/DDBJ whole genome shotgun (WGS) entry which is preliminary data.</text>
</comment>
<proteinExistence type="predicted"/>
<sequence>MQEKIYKWLPIIFGCHTRADRSFFYKGKKFPICARCTGELIGIIFSLLSSFIYIPSVKLSLILMIPMIIDGFTQSLTKYESNNILRVITGFLFGYGIFSLFIIFTVITFKYGYNLGLQYR</sequence>
<dbReference type="AlphaFoldDB" id="A0A9D9H0L1"/>
<keyword evidence="1" id="KW-1133">Transmembrane helix</keyword>
<keyword evidence="1" id="KW-0812">Transmembrane</keyword>
<evidence type="ECO:0000313" key="3">
    <source>
        <dbReference type="Proteomes" id="UP000823611"/>
    </source>
</evidence>
<feature type="transmembrane region" description="Helical" evidence="1">
    <location>
        <begin position="84"/>
        <end position="109"/>
    </location>
</feature>
<evidence type="ECO:0000313" key="2">
    <source>
        <dbReference type="EMBL" id="MBO8434075.1"/>
    </source>
</evidence>
<dbReference type="Pfam" id="PF09858">
    <property type="entry name" value="DUF2085"/>
    <property type="match status" value="1"/>
</dbReference>